<dbReference type="Proteomes" id="UP000478805">
    <property type="component" value="Unassembled WGS sequence"/>
</dbReference>
<protein>
    <recommendedName>
        <fullName evidence="7">DUF3168 domain-containing protein</fullName>
    </recommendedName>
</protein>
<comment type="caution">
    <text evidence="3">The sequence shown here is derived from an EMBL/GenBank/DDBJ whole genome shotgun (WGS) entry which is preliminary data.</text>
</comment>
<sequence length="116" mass="13837">MKEFLSDFLMGLSKELNIEIYPLSRQKTKLEKAFLIYEITSEELNLSIDDKILSKELEINLSLYTPKYKDLRELKSKIENFILKFYKKPIEILIHGEDKDEESGFFTSEIFITYRL</sequence>
<reference evidence="2 6" key="1">
    <citation type="submission" date="2016-09" db="EMBL/GenBank/DDBJ databases">
        <title>Campylobacter from American crows.</title>
        <authorList>
            <person name="Weis A.M."/>
            <person name="Weimer B.C."/>
            <person name="Townsend A.K."/>
            <person name="Taff C."/>
        </authorList>
    </citation>
    <scope>NUCLEOTIDE SEQUENCE [LARGE SCALE GENOMIC DNA]</scope>
    <source>
        <strain evidence="2 6">BCW_3791</strain>
    </source>
</reference>
<dbReference type="EMBL" id="AANOVI010000015">
    <property type="protein sequence ID" value="EDP8235146.1"/>
    <property type="molecule type" value="Genomic_DNA"/>
</dbReference>
<name>A0A1E7NLH2_CAMJU</name>
<organism evidence="3 4">
    <name type="scientific">Campylobacter jejuni</name>
    <dbReference type="NCBI Taxonomy" id="197"/>
    <lineage>
        <taxon>Bacteria</taxon>
        <taxon>Pseudomonadati</taxon>
        <taxon>Campylobacterota</taxon>
        <taxon>Epsilonproteobacteria</taxon>
        <taxon>Campylobacterales</taxon>
        <taxon>Campylobacteraceae</taxon>
        <taxon>Campylobacter</taxon>
    </lineage>
</organism>
<reference evidence="3 4" key="2">
    <citation type="journal article" date="2019" name="Appl. Environ. Microbiol.">
        <title>Population genetics and characterization of Campylobacter jejuni isolates in western jackdaws and game birds in Finland.</title>
        <authorList>
            <person name="Kovanen S."/>
            <person name="Rossi M."/>
            <person name="Pohja-Mykra M."/>
            <person name="Nieminen T."/>
            <person name="Raunio-Saarnisto M."/>
            <person name="Sauvala M."/>
            <person name="Fredriksson-Ahomaa M."/>
            <person name="Hanninen M.L."/>
            <person name="Kivisto R."/>
        </authorList>
    </citation>
    <scope>NUCLEOTIDE SEQUENCE [LARGE SCALE GENOMIC DNA]</scope>
    <source>
        <strain evidence="3 4">CB296</strain>
    </source>
</reference>
<reference evidence="1 5" key="3">
    <citation type="submission" date="2020-01" db="EMBL/GenBank/DDBJ databases">
        <authorList>
            <consortium name="PulseNet: The National Subtyping Network for Foodborne Disease Surveillance"/>
            <person name="Tarr C.L."/>
            <person name="Trees E."/>
            <person name="Katz L.S."/>
            <person name="Carleton-Romer H.A."/>
            <person name="Stroika S."/>
            <person name="Kucerova Z."/>
            <person name="Roache K.F."/>
            <person name="Sabol A.L."/>
            <person name="Besser J."/>
            <person name="Gerner-Smidt P."/>
        </authorList>
    </citation>
    <scope>NUCLEOTIDE SEQUENCE [LARGE SCALE GENOMIC DNA]</scope>
    <source>
        <strain evidence="1 5">PNUSAC014094</strain>
    </source>
</reference>
<evidence type="ECO:0000313" key="2">
    <source>
        <dbReference type="EMBL" id="OEV44628.1"/>
    </source>
</evidence>
<dbReference type="AlphaFoldDB" id="A0A1E7NLH2"/>
<dbReference type="Proteomes" id="UP000287237">
    <property type="component" value="Unassembled WGS sequence"/>
</dbReference>
<gene>
    <name evidence="2" type="ORF">AJY60_10095</name>
    <name evidence="3" type="ORF">C3H42_02200</name>
    <name evidence="1" type="ORF">GSU20_09480</name>
</gene>
<dbReference type="Proteomes" id="UP000865560">
    <property type="component" value="Unassembled WGS sequence"/>
</dbReference>
<accession>A0A1E7NLH2</accession>
<proteinExistence type="predicted"/>
<dbReference type="RefSeq" id="WP_044261881.1">
    <property type="nucleotide sequence ID" value="NZ_CAMRHI010000010.1"/>
</dbReference>
<evidence type="ECO:0000313" key="5">
    <source>
        <dbReference type="Proteomes" id="UP000478805"/>
    </source>
</evidence>
<evidence type="ECO:0000313" key="4">
    <source>
        <dbReference type="Proteomes" id="UP000287237"/>
    </source>
</evidence>
<dbReference type="EMBL" id="PRCK01000001">
    <property type="protein sequence ID" value="RTJ97030.1"/>
    <property type="molecule type" value="Genomic_DNA"/>
</dbReference>
<evidence type="ECO:0000313" key="1">
    <source>
        <dbReference type="EMBL" id="EDP8235146.1"/>
    </source>
</evidence>
<evidence type="ECO:0008006" key="7">
    <source>
        <dbReference type="Google" id="ProtNLM"/>
    </source>
</evidence>
<dbReference type="EMBL" id="MJVJ01000126">
    <property type="protein sequence ID" value="OEV44628.1"/>
    <property type="molecule type" value="Genomic_DNA"/>
</dbReference>
<evidence type="ECO:0000313" key="3">
    <source>
        <dbReference type="EMBL" id="RTJ97030.1"/>
    </source>
</evidence>
<evidence type="ECO:0000313" key="6">
    <source>
        <dbReference type="Proteomes" id="UP000865560"/>
    </source>
</evidence>